<evidence type="ECO:0000313" key="2">
    <source>
        <dbReference type="EMBL" id="SFU38131.1"/>
    </source>
</evidence>
<dbReference type="RefSeq" id="WP_090163604.1">
    <property type="nucleotide sequence ID" value="NZ_CACVNK010000062.1"/>
</dbReference>
<dbReference type="GeneID" id="78354678"/>
<dbReference type="InterPro" id="IPR041494">
    <property type="entry name" value="PIN7"/>
</dbReference>
<dbReference type="AlphaFoldDB" id="A0A1I7FPQ3"/>
<dbReference type="Pfam" id="PF18475">
    <property type="entry name" value="PIN7"/>
    <property type="match status" value="1"/>
</dbReference>
<gene>
    <name evidence="2" type="ORF">SAMN05216508_10361</name>
</gene>
<dbReference type="OrthoDB" id="1668984at2"/>
<evidence type="ECO:0000313" key="3">
    <source>
        <dbReference type="Proteomes" id="UP000198817"/>
    </source>
</evidence>
<feature type="domain" description="PIN-like" evidence="1">
    <location>
        <begin position="5"/>
        <end position="111"/>
    </location>
</feature>
<keyword evidence="3" id="KW-1185">Reference proteome</keyword>
<organism evidence="2 3">
    <name type="scientific">Eubacterium pyruvativorans</name>
    <dbReference type="NCBI Taxonomy" id="155865"/>
    <lineage>
        <taxon>Bacteria</taxon>
        <taxon>Bacillati</taxon>
        <taxon>Bacillota</taxon>
        <taxon>Clostridia</taxon>
        <taxon>Eubacteriales</taxon>
        <taxon>Eubacteriaceae</taxon>
        <taxon>Eubacterium</taxon>
    </lineage>
</organism>
<dbReference type="EMBL" id="FPBT01000003">
    <property type="protein sequence ID" value="SFU38131.1"/>
    <property type="molecule type" value="Genomic_DNA"/>
</dbReference>
<dbReference type="STRING" id="155865.SAMN05216515_10361"/>
<name>A0A1I7FPQ3_9FIRM</name>
<accession>A0A1I7FPQ3</accession>
<protein>
    <recommendedName>
        <fullName evidence="1">PIN-like domain-containing protein</fullName>
    </recommendedName>
</protein>
<evidence type="ECO:0000259" key="1">
    <source>
        <dbReference type="Pfam" id="PF18475"/>
    </source>
</evidence>
<reference evidence="2 3" key="1">
    <citation type="submission" date="2016-10" db="EMBL/GenBank/DDBJ databases">
        <authorList>
            <person name="de Groot N.N."/>
        </authorList>
    </citation>
    <scope>NUCLEOTIDE SEQUENCE [LARGE SCALE GENOMIC DNA]</scope>
    <source>
        <strain evidence="2 3">KHGC13</strain>
    </source>
</reference>
<proteinExistence type="predicted"/>
<sequence length="195" mass="22255">MSVYLIDYENIKSEGMNGIDELTKDDVVCLFYSENANTMTFRMHRKINDCRADFRFQDVGVGSKNALDFQLATYLGYVIAENDANEQTEQYYIVSKDKGYQSVCRFWSDRGYMVSMAADLTGTSAEDERESLLHSVESVIGDAETASKIVTIIQRYKTKQGINNALMRAFQSQDNKLSSEYYKAIKPFIKNKKGK</sequence>
<dbReference type="Proteomes" id="UP000198817">
    <property type="component" value="Unassembled WGS sequence"/>
</dbReference>